<accession>A0A4R5PI62</accession>
<keyword evidence="5 7" id="KW-0378">Hydrolase</keyword>
<comment type="cofactor">
    <cofactor evidence="7">
        <name>Zn(2+)</name>
        <dbReference type="ChEBI" id="CHEBI:29105"/>
    </cofactor>
    <text evidence="7">Binds 2 Zn(2+) ions per subunit.</text>
</comment>
<dbReference type="NCBIfam" id="TIGR03413">
    <property type="entry name" value="GSH_gloB"/>
    <property type="match status" value="1"/>
</dbReference>
<evidence type="ECO:0000256" key="3">
    <source>
        <dbReference type="ARBA" id="ARBA00006759"/>
    </source>
</evidence>
<feature type="binding site" evidence="7">
    <location>
        <position position="134"/>
    </location>
    <ligand>
        <name>Zn(2+)</name>
        <dbReference type="ChEBI" id="CHEBI:29105"/>
        <label>1</label>
    </ligand>
</feature>
<comment type="function">
    <text evidence="7">Thiolesterase that catalyzes the hydrolysis of S-D-lactoyl-glutathione to form glutathione and D-lactic acid.</text>
</comment>
<feature type="binding site" evidence="7">
    <location>
        <position position="115"/>
    </location>
    <ligand>
        <name>Zn(2+)</name>
        <dbReference type="ChEBI" id="CHEBI:29105"/>
        <label>1</label>
    </ligand>
</feature>
<dbReference type="InterPro" id="IPR017782">
    <property type="entry name" value="Hydroxyacylglutathione_Hdrlase"/>
</dbReference>
<evidence type="ECO:0000259" key="8">
    <source>
        <dbReference type="SMART" id="SM00849"/>
    </source>
</evidence>
<protein>
    <recommendedName>
        <fullName evidence="7">Hydroxyacylglutathione hydrolase</fullName>
        <ecNumber evidence="7">3.1.2.6</ecNumber>
    </recommendedName>
    <alternativeName>
        <fullName evidence="7">Glyoxalase II</fullName>
        <shortName evidence="7">Glx II</shortName>
    </alternativeName>
</protein>
<feature type="binding site" evidence="7">
    <location>
        <position position="57"/>
    </location>
    <ligand>
        <name>Zn(2+)</name>
        <dbReference type="ChEBI" id="CHEBI:29105"/>
        <label>1</label>
    </ligand>
</feature>
<comment type="catalytic activity">
    <reaction evidence="1 7">
        <text>an S-(2-hydroxyacyl)glutathione + H2O = a 2-hydroxy carboxylate + glutathione + H(+)</text>
        <dbReference type="Rhea" id="RHEA:21864"/>
        <dbReference type="ChEBI" id="CHEBI:15377"/>
        <dbReference type="ChEBI" id="CHEBI:15378"/>
        <dbReference type="ChEBI" id="CHEBI:57925"/>
        <dbReference type="ChEBI" id="CHEBI:58896"/>
        <dbReference type="ChEBI" id="CHEBI:71261"/>
        <dbReference type="EC" id="3.1.2.6"/>
    </reaction>
</comment>
<dbReference type="GO" id="GO:0019243">
    <property type="term" value="P:methylglyoxal catabolic process to D-lactate via S-lactoyl-glutathione"/>
    <property type="evidence" value="ECO:0007669"/>
    <property type="project" value="UniProtKB-UniRule"/>
</dbReference>
<organism evidence="9 10">
    <name type="scientific">Pseudohoeflea suaedae</name>
    <dbReference type="NCBI Taxonomy" id="877384"/>
    <lineage>
        <taxon>Bacteria</taxon>
        <taxon>Pseudomonadati</taxon>
        <taxon>Pseudomonadota</taxon>
        <taxon>Alphaproteobacteria</taxon>
        <taxon>Hyphomicrobiales</taxon>
        <taxon>Rhizobiaceae</taxon>
        <taxon>Pseudohoeflea</taxon>
    </lineage>
</organism>
<evidence type="ECO:0000256" key="7">
    <source>
        <dbReference type="HAMAP-Rule" id="MF_01374"/>
    </source>
</evidence>
<evidence type="ECO:0000256" key="6">
    <source>
        <dbReference type="ARBA" id="ARBA00022833"/>
    </source>
</evidence>
<dbReference type="Pfam" id="PF16123">
    <property type="entry name" value="HAGH_C"/>
    <property type="match status" value="1"/>
</dbReference>
<dbReference type="Pfam" id="PF00753">
    <property type="entry name" value="Lactamase_B"/>
    <property type="match status" value="1"/>
</dbReference>
<comment type="similarity">
    <text evidence="3 7">Belongs to the metallo-beta-lactamase superfamily. Glyoxalase II family.</text>
</comment>
<dbReference type="SUPFAM" id="SSF56281">
    <property type="entry name" value="Metallo-hydrolase/oxidoreductase"/>
    <property type="match status" value="1"/>
</dbReference>
<evidence type="ECO:0000256" key="1">
    <source>
        <dbReference type="ARBA" id="ARBA00001623"/>
    </source>
</evidence>
<feature type="binding site" evidence="7">
    <location>
        <position position="61"/>
    </location>
    <ligand>
        <name>Zn(2+)</name>
        <dbReference type="ChEBI" id="CHEBI:29105"/>
        <label>2</label>
    </ligand>
</feature>
<dbReference type="Gene3D" id="3.60.15.10">
    <property type="entry name" value="Ribonuclease Z/Hydroxyacylglutathione hydrolase-like"/>
    <property type="match status" value="1"/>
</dbReference>
<evidence type="ECO:0000313" key="9">
    <source>
        <dbReference type="EMBL" id="TDH34821.1"/>
    </source>
</evidence>
<dbReference type="Proteomes" id="UP000295131">
    <property type="component" value="Unassembled WGS sequence"/>
</dbReference>
<dbReference type="GO" id="GO:0046872">
    <property type="term" value="F:metal ion binding"/>
    <property type="evidence" value="ECO:0007669"/>
    <property type="project" value="UniProtKB-KW"/>
</dbReference>
<comment type="caution">
    <text evidence="9">The sequence shown here is derived from an EMBL/GenBank/DDBJ whole genome shotgun (WGS) entry which is preliminary data.</text>
</comment>
<comment type="subunit">
    <text evidence="7">Monomer.</text>
</comment>
<dbReference type="PANTHER" id="PTHR43705:SF1">
    <property type="entry name" value="HYDROXYACYLGLUTATHIONE HYDROLASE GLOB"/>
    <property type="match status" value="1"/>
</dbReference>
<dbReference type="InterPro" id="IPR035680">
    <property type="entry name" value="Clx_II_MBL"/>
</dbReference>
<dbReference type="InterPro" id="IPR050110">
    <property type="entry name" value="Glyoxalase_II_hydrolase"/>
</dbReference>
<dbReference type="EMBL" id="SMSI01000003">
    <property type="protein sequence ID" value="TDH34821.1"/>
    <property type="molecule type" value="Genomic_DNA"/>
</dbReference>
<dbReference type="OrthoDB" id="9802248at2"/>
<dbReference type="SMART" id="SM00849">
    <property type="entry name" value="Lactamase_B"/>
    <property type="match status" value="1"/>
</dbReference>
<dbReference type="EC" id="3.1.2.6" evidence="7"/>
<evidence type="ECO:0000256" key="4">
    <source>
        <dbReference type="ARBA" id="ARBA00022723"/>
    </source>
</evidence>
<dbReference type="HAMAP" id="MF_01374">
    <property type="entry name" value="Glyoxalase_2"/>
    <property type="match status" value="1"/>
</dbReference>
<dbReference type="InterPro" id="IPR036866">
    <property type="entry name" value="RibonucZ/Hydroxyglut_hydro"/>
</dbReference>
<keyword evidence="6 7" id="KW-0862">Zinc</keyword>
<dbReference type="PANTHER" id="PTHR43705">
    <property type="entry name" value="HYDROXYACYLGLUTATHIONE HYDROLASE"/>
    <property type="match status" value="1"/>
</dbReference>
<keyword evidence="10" id="KW-1185">Reference proteome</keyword>
<feature type="binding site" evidence="7">
    <location>
        <position position="172"/>
    </location>
    <ligand>
        <name>Zn(2+)</name>
        <dbReference type="ChEBI" id="CHEBI:29105"/>
        <label>2</label>
    </ligand>
</feature>
<dbReference type="AlphaFoldDB" id="A0A4R5PI62"/>
<reference evidence="9 10" key="1">
    <citation type="journal article" date="2013" name="Int. J. Syst. Evol. Microbiol.">
        <title>Hoeflea suaedae sp. nov., an endophytic bacterium isolated from the root of the halophyte Suaeda maritima.</title>
        <authorList>
            <person name="Chung E.J."/>
            <person name="Park J.A."/>
            <person name="Pramanik P."/>
            <person name="Bibi F."/>
            <person name="Jeon C.O."/>
            <person name="Chung Y.R."/>
        </authorList>
    </citation>
    <scope>NUCLEOTIDE SEQUENCE [LARGE SCALE GENOMIC DNA]</scope>
    <source>
        <strain evidence="9 10">YC6898</strain>
    </source>
</reference>
<keyword evidence="4 7" id="KW-0479">Metal-binding</keyword>
<sequence>MKTLLIEQFTCRQDNFGVLIHDPMTGDTAAIDAPDAAVIDAQLTHSDWKLTHLLITHHHPDHVEGIPALKEKYGATVIGPEPEASKIAGLDETYGDGDHFTFAGRRVDVIHTPGHTLGHICYHIPDEKLLFAADTLFALGCGRLFEGTPKDMWTSLQKLMRLPDDTTIYCGHEYTLANARFAMSVDPDNAALAERLERVAEMREKHIPTLPTAMGYEKRTNPFLRPDDARIRAHLGMETASDEEVFAELRRRKDSF</sequence>
<gene>
    <name evidence="7 9" type="primary">gloB</name>
    <name evidence="9" type="ORF">E2A64_13825</name>
</gene>
<evidence type="ECO:0000256" key="2">
    <source>
        <dbReference type="ARBA" id="ARBA00004963"/>
    </source>
</evidence>
<feature type="binding site" evidence="7">
    <location>
        <position position="59"/>
    </location>
    <ligand>
        <name>Zn(2+)</name>
        <dbReference type="ChEBI" id="CHEBI:29105"/>
        <label>1</label>
    </ligand>
</feature>
<dbReference type="InterPro" id="IPR032282">
    <property type="entry name" value="HAGH_C"/>
</dbReference>
<proteinExistence type="inferred from homology"/>
<dbReference type="InterPro" id="IPR001279">
    <property type="entry name" value="Metallo-B-lactamas"/>
</dbReference>
<name>A0A4R5PI62_9HYPH</name>
<evidence type="ECO:0000313" key="10">
    <source>
        <dbReference type="Proteomes" id="UP000295131"/>
    </source>
</evidence>
<dbReference type="PIRSF" id="PIRSF005457">
    <property type="entry name" value="Glx"/>
    <property type="match status" value="1"/>
</dbReference>
<feature type="domain" description="Metallo-beta-lactamase" evidence="8">
    <location>
        <begin position="14"/>
        <end position="172"/>
    </location>
</feature>
<feature type="binding site" evidence="7">
    <location>
        <position position="134"/>
    </location>
    <ligand>
        <name>Zn(2+)</name>
        <dbReference type="ChEBI" id="CHEBI:29105"/>
        <label>2</label>
    </ligand>
</feature>
<evidence type="ECO:0000256" key="5">
    <source>
        <dbReference type="ARBA" id="ARBA00022801"/>
    </source>
</evidence>
<dbReference type="UniPathway" id="UPA00619">
    <property type="reaction ID" value="UER00676"/>
</dbReference>
<feature type="binding site" evidence="7">
    <location>
        <position position="62"/>
    </location>
    <ligand>
        <name>Zn(2+)</name>
        <dbReference type="ChEBI" id="CHEBI:29105"/>
        <label>2</label>
    </ligand>
</feature>
<comment type="pathway">
    <text evidence="2 7">Secondary metabolite metabolism; methylglyoxal degradation; (R)-lactate from methylglyoxal: step 2/2.</text>
</comment>
<dbReference type="RefSeq" id="WP_133285106.1">
    <property type="nucleotide sequence ID" value="NZ_SMSI01000003.1"/>
</dbReference>
<dbReference type="CDD" id="cd07723">
    <property type="entry name" value="hydroxyacylglutathione_hydrolase_MBL-fold"/>
    <property type="match status" value="1"/>
</dbReference>
<dbReference type="GO" id="GO:0004416">
    <property type="term" value="F:hydroxyacylglutathione hydrolase activity"/>
    <property type="evidence" value="ECO:0007669"/>
    <property type="project" value="UniProtKB-UniRule"/>
</dbReference>